<dbReference type="InterPro" id="IPR012677">
    <property type="entry name" value="Nucleotide-bd_a/b_plait_sf"/>
</dbReference>
<keyword evidence="5" id="KW-1185">Reference proteome</keyword>
<evidence type="ECO:0000313" key="5">
    <source>
        <dbReference type="Proteomes" id="UP000736335"/>
    </source>
</evidence>
<dbReference type="Gene3D" id="3.30.70.330">
    <property type="match status" value="1"/>
</dbReference>
<sequence>MEDAWQSDIAPINGEGGIGIPSDTAAANGGAEDPAWNGDGRGDAPRRSSRSRSPARGDKERSGRGFSPGGQNPGNNLHVSGLSHRVDSKELENHFAAIGRVQKAQVMRDPHSHESRGFGFVTMESAAEADAAIAALNGQDFLGKVLSIEKARRGRARTPTPGRYYGPPKRHERDRGHGLTMADRMYDPRPYDDRYNRRPDDRERPRDRYRDRYDEPRYDDRRYDDRRSRYEDRRY</sequence>
<dbReference type="Proteomes" id="UP000736335">
    <property type="component" value="Unassembled WGS sequence"/>
</dbReference>
<reference evidence="4" key="2">
    <citation type="submission" date="2020-11" db="EMBL/GenBank/DDBJ databases">
        <authorList>
            <consortium name="DOE Joint Genome Institute"/>
            <person name="Kuo A."/>
            <person name="Miyauchi S."/>
            <person name="Kiss E."/>
            <person name="Drula E."/>
            <person name="Kohler A."/>
            <person name="Sanchez-Garcia M."/>
            <person name="Andreopoulos B."/>
            <person name="Barry K.W."/>
            <person name="Bonito G."/>
            <person name="Buee M."/>
            <person name="Carver A."/>
            <person name="Chen C."/>
            <person name="Cichocki N."/>
            <person name="Clum A."/>
            <person name="Culley D."/>
            <person name="Crous P.W."/>
            <person name="Fauchery L."/>
            <person name="Girlanda M."/>
            <person name="Hayes R."/>
            <person name="Keri Z."/>
            <person name="Labutti K."/>
            <person name="Lipzen A."/>
            <person name="Lombard V."/>
            <person name="Magnuson J."/>
            <person name="Maillard F."/>
            <person name="Morin E."/>
            <person name="Murat C."/>
            <person name="Nolan M."/>
            <person name="Ohm R."/>
            <person name="Pangilinan J."/>
            <person name="Pereira M."/>
            <person name="Perotto S."/>
            <person name="Peter M."/>
            <person name="Riley R."/>
            <person name="Sitrit Y."/>
            <person name="Stielow B."/>
            <person name="Szollosi G."/>
            <person name="Zifcakova L."/>
            <person name="Stursova M."/>
            <person name="Spatafora J.W."/>
            <person name="Tedersoo L."/>
            <person name="Vaario L.-M."/>
            <person name="Yamada A."/>
            <person name="Yan M."/>
            <person name="Wang P."/>
            <person name="Xu J."/>
            <person name="Bruns T."/>
            <person name="Baldrian P."/>
            <person name="Vilgalys R."/>
            <person name="Henrissat B."/>
            <person name="Grigoriev I.V."/>
            <person name="Hibbett D."/>
            <person name="Nagy L.G."/>
            <person name="Martin F.M."/>
        </authorList>
    </citation>
    <scope>NUCLEOTIDE SEQUENCE</scope>
    <source>
        <strain evidence="4">UH-Tt-Lm1</strain>
    </source>
</reference>
<organism evidence="4 5">
    <name type="scientific">Thelephora terrestris</name>
    <dbReference type="NCBI Taxonomy" id="56493"/>
    <lineage>
        <taxon>Eukaryota</taxon>
        <taxon>Fungi</taxon>
        <taxon>Dikarya</taxon>
        <taxon>Basidiomycota</taxon>
        <taxon>Agaricomycotina</taxon>
        <taxon>Agaricomycetes</taxon>
        <taxon>Thelephorales</taxon>
        <taxon>Thelephoraceae</taxon>
        <taxon>Thelephora</taxon>
    </lineage>
</organism>
<dbReference type="Pfam" id="PF00076">
    <property type="entry name" value="RRM_1"/>
    <property type="match status" value="1"/>
</dbReference>
<feature type="domain" description="RRM" evidence="3">
    <location>
        <begin position="75"/>
        <end position="153"/>
    </location>
</feature>
<dbReference type="OrthoDB" id="6159137at2759"/>
<protein>
    <submittedName>
        <fullName evidence="4">RNA-binding domain-containing protein</fullName>
    </submittedName>
</protein>
<evidence type="ECO:0000259" key="3">
    <source>
        <dbReference type="PROSITE" id="PS50102"/>
    </source>
</evidence>
<feature type="region of interest" description="Disordered" evidence="2">
    <location>
        <begin position="1"/>
        <end position="81"/>
    </location>
</feature>
<dbReference type="SUPFAM" id="SSF54928">
    <property type="entry name" value="RNA-binding domain, RBD"/>
    <property type="match status" value="1"/>
</dbReference>
<reference evidence="4" key="1">
    <citation type="journal article" date="2020" name="Nat. Commun.">
        <title>Large-scale genome sequencing of mycorrhizal fungi provides insights into the early evolution of symbiotic traits.</title>
        <authorList>
            <person name="Miyauchi S."/>
            <person name="Kiss E."/>
            <person name="Kuo A."/>
            <person name="Drula E."/>
            <person name="Kohler A."/>
            <person name="Sanchez-Garcia M."/>
            <person name="Morin E."/>
            <person name="Andreopoulos B."/>
            <person name="Barry K.W."/>
            <person name="Bonito G."/>
            <person name="Buee M."/>
            <person name="Carver A."/>
            <person name="Chen C."/>
            <person name="Cichocki N."/>
            <person name="Clum A."/>
            <person name="Culley D."/>
            <person name="Crous P.W."/>
            <person name="Fauchery L."/>
            <person name="Girlanda M."/>
            <person name="Hayes R.D."/>
            <person name="Keri Z."/>
            <person name="LaButti K."/>
            <person name="Lipzen A."/>
            <person name="Lombard V."/>
            <person name="Magnuson J."/>
            <person name="Maillard F."/>
            <person name="Murat C."/>
            <person name="Nolan M."/>
            <person name="Ohm R.A."/>
            <person name="Pangilinan J."/>
            <person name="Pereira M.F."/>
            <person name="Perotto S."/>
            <person name="Peter M."/>
            <person name="Pfister S."/>
            <person name="Riley R."/>
            <person name="Sitrit Y."/>
            <person name="Stielow J.B."/>
            <person name="Szollosi G."/>
            <person name="Zifcakova L."/>
            <person name="Stursova M."/>
            <person name="Spatafora J.W."/>
            <person name="Tedersoo L."/>
            <person name="Vaario L.M."/>
            <person name="Yamada A."/>
            <person name="Yan M."/>
            <person name="Wang P."/>
            <person name="Xu J."/>
            <person name="Bruns T."/>
            <person name="Baldrian P."/>
            <person name="Vilgalys R."/>
            <person name="Dunand C."/>
            <person name="Henrissat B."/>
            <person name="Grigoriev I.V."/>
            <person name="Hibbett D."/>
            <person name="Nagy L.G."/>
            <person name="Martin F.M."/>
        </authorList>
    </citation>
    <scope>NUCLEOTIDE SEQUENCE</scope>
    <source>
        <strain evidence="4">UH-Tt-Lm1</strain>
    </source>
</reference>
<comment type="caution">
    <text evidence="4">The sequence shown here is derived from an EMBL/GenBank/DDBJ whole genome shotgun (WGS) entry which is preliminary data.</text>
</comment>
<keyword evidence="1" id="KW-0694">RNA-binding</keyword>
<dbReference type="PROSITE" id="PS50102">
    <property type="entry name" value="RRM"/>
    <property type="match status" value="1"/>
</dbReference>
<gene>
    <name evidence="4" type="ORF">BJ322DRAFT_1052597</name>
</gene>
<evidence type="ECO:0000313" key="4">
    <source>
        <dbReference type="EMBL" id="KAF9786902.1"/>
    </source>
</evidence>
<proteinExistence type="predicted"/>
<feature type="region of interest" description="Disordered" evidence="2">
    <location>
        <begin position="152"/>
        <end position="235"/>
    </location>
</feature>
<dbReference type="InterPro" id="IPR000504">
    <property type="entry name" value="RRM_dom"/>
</dbReference>
<name>A0A9P6HH01_9AGAM</name>
<evidence type="ECO:0000256" key="2">
    <source>
        <dbReference type="SAM" id="MobiDB-lite"/>
    </source>
</evidence>
<dbReference type="GO" id="GO:0003723">
    <property type="term" value="F:RNA binding"/>
    <property type="evidence" value="ECO:0007669"/>
    <property type="project" value="UniProtKB-UniRule"/>
</dbReference>
<dbReference type="AlphaFoldDB" id="A0A9P6HH01"/>
<evidence type="ECO:0000256" key="1">
    <source>
        <dbReference type="PROSITE-ProRule" id="PRU00176"/>
    </source>
</evidence>
<dbReference type="SMART" id="SM00360">
    <property type="entry name" value="RRM"/>
    <property type="match status" value="1"/>
</dbReference>
<dbReference type="InterPro" id="IPR035979">
    <property type="entry name" value="RBD_domain_sf"/>
</dbReference>
<accession>A0A9P6HH01</accession>
<dbReference type="InterPro" id="IPR050441">
    <property type="entry name" value="RBM"/>
</dbReference>
<dbReference type="PANTHER" id="PTHR48034">
    <property type="entry name" value="TRANSFORMER-2 SEX-DETERMINING PROTEIN-RELATED"/>
    <property type="match status" value="1"/>
</dbReference>
<feature type="compositionally biased region" description="Basic and acidic residues" evidence="2">
    <location>
        <begin position="184"/>
        <end position="235"/>
    </location>
</feature>
<dbReference type="EMBL" id="WIUZ02000005">
    <property type="protein sequence ID" value="KAF9786902.1"/>
    <property type="molecule type" value="Genomic_DNA"/>
</dbReference>